<comment type="similarity">
    <text evidence="1">Belongs to the GMC oxidoreductase family.</text>
</comment>
<dbReference type="InterPro" id="IPR012132">
    <property type="entry name" value="GMC_OxRdtase"/>
</dbReference>
<dbReference type="GO" id="GO:0016614">
    <property type="term" value="F:oxidoreductase activity, acting on CH-OH group of donors"/>
    <property type="evidence" value="ECO:0007669"/>
    <property type="project" value="InterPro"/>
</dbReference>
<name>A0A0K1JM89_9MICO</name>
<dbReference type="InterPro" id="IPR000172">
    <property type="entry name" value="GMC_OxRdtase_N"/>
</dbReference>
<keyword evidence="2" id="KW-0274">FAD</keyword>
<evidence type="ECO:0000256" key="1">
    <source>
        <dbReference type="ARBA" id="ARBA00010790"/>
    </source>
</evidence>
<protein>
    <submittedName>
        <fullName evidence="4">Choline oxidase</fullName>
    </submittedName>
</protein>
<feature type="binding site" evidence="2">
    <location>
        <position position="84"/>
    </location>
    <ligand>
        <name>FAD</name>
        <dbReference type="ChEBI" id="CHEBI:57692"/>
    </ligand>
</feature>
<accession>A0A0K1JM89</accession>
<dbReference type="OrthoDB" id="9785276at2"/>
<dbReference type="Gene3D" id="3.50.50.60">
    <property type="entry name" value="FAD/NAD(P)-binding domain"/>
    <property type="match status" value="1"/>
</dbReference>
<dbReference type="InterPro" id="IPR007867">
    <property type="entry name" value="GMC_OxRtase_C"/>
</dbReference>
<dbReference type="InterPro" id="IPR036188">
    <property type="entry name" value="FAD/NAD-bd_sf"/>
</dbReference>
<dbReference type="Proteomes" id="UP000066480">
    <property type="component" value="Chromosome"/>
</dbReference>
<keyword evidence="2" id="KW-0285">Flavoprotein</keyword>
<dbReference type="PATRIC" id="fig|571913.6.peg.4359"/>
<dbReference type="GO" id="GO:0050660">
    <property type="term" value="F:flavin adenine dinucleotide binding"/>
    <property type="evidence" value="ECO:0007669"/>
    <property type="project" value="InterPro"/>
</dbReference>
<dbReference type="Gene3D" id="3.30.410.40">
    <property type="match status" value="1"/>
</dbReference>
<dbReference type="SUPFAM" id="SSF54373">
    <property type="entry name" value="FAD-linked reductases, C-terminal domain"/>
    <property type="match status" value="1"/>
</dbReference>
<dbReference type="PANTHER" id="PTHR11552">
    <property type="entry name" value="GLUCOSE-METHANOL-CHOLINE GMC OXIDOREDUCTASE"/>
    <property type="match status" value="1"/>
</dbReference>
<evidence type="ECO:0000313" key="4">
    <source>
        <dbReference type="EMBL" id="AKU17832.1"/>
    </source>
</evidence>
<organism evidence="4 5">
    <name type="scientific">Luteipulveratus mongoliensis</name>
    <dbReference type="NCBI Taxonomy" id="571913"/>
    <lineage>
        <taxon>Bacteria</taxon>
        <taxon>Bacillati</taxon>
        <taxon>Actinomycetota</taxon>
        <taxon>Actinomycetes</taxon>
        <taxon>Micrococcales</taxon>
        <taxon>Dermacoccaceae</taxon>
        <taxon>Luteipulveratus</taxon>
    </lineage>
</organism>
<feature type="binding site" evidence="2">
    <location>
        <position position="221"/>
    </location>
    <ligand>
        <name>FAD</name>
        <dbReference type="ChEBI" id="CHEBI:57692"/>
    </ligand>
</feature>
<reference evidence="4 5" key="1">
    <citation type="submission" date="2015-03" db="EMBL/GenBank/DDBJ databases">
        <title>Luteipulveratus halotolerans sp. nov., a novel actinobacterium (Dermacoccaceae) from Sarawak, Malaysia.</title>
        <authorList>
            <person name="Juboi H."/>
            <person name="Basik A."/>
            <person name="Shamsul S.S."/>
            <person name="Arnold P."/>
            <person name="Schmitt E.K."/>
            <person name="Sanglier J.-J."/>
            <person name="Yeo T."/>
        </authorList>
    </citation>
    <scope>NUCLEOTIDE SEQUENCE [LARGE SCALE GENOMIC DNA]</scope>
    <source>
        <strain evidence="4 5">MN07-A0370</strain>
    </source>
</reference>
<proteinExistence type="inferred from homology"/>
<feature type="domain" description="Glucose-methanol-choline oxidoreductase N-terminal" evidence="3">
    <location>
        <begin position="259"/>
        <end position="273"/>
    </location>
</feature>
<evidence type="ECO:0000256" key="2">
    <source>
        <dbReference type="PIRSR" id="PIRSR000137-2"/>
    </source>
</evidence>
<dbReference type="EMBL" id="CP011112">
    <property type="protein sequence ID" value="AKU17832.1"/>
    <property type="molecule type" value="Genomic_DNA"/>
</dbReference>
<dbReference type="PROSITE" id="PS00624">
    <property type="entry name" value="GMC_OXRED_2"/>
    <property type="match status" value="1"/>
</dbReference>
<sequence length="518" mass="56157">MSDSTFDYVIAGGGTAGCVLAARLSEDPDVTVCLVEAGPSDVGDPNVLQLSEWMHLLDSGYDWDYPIEPQAKGNSFMRHARAKVLGGCSSHNSCIAFWPPAEALDDWEAMGATGWGARDVLPYVARVENNDAPGDQHGLDGPVRLRDVPPLDPCGLALLDAAAKVGLPTVEFNRGTTVLNGAGWFQINAGEDGTRMSTSHAYLHPILDSRSNLEVRTGCWVSEIVIDDTLAATGVRYQRPDLTGYDTVSARREVVVTAGAIDTPKLLMLSGIGPADHLREHGITVRVDSPGVGENLDDHVEGLVFFEASRPMVTTSTQWWEIGLFATTVDGLAVPDLMMHYGSVPFDMNTLRWGYPTTDNGFCLTPNVTQGLSRGTVRLRSRDFRDRARVDPRYFTDADGHDERVMLAGVRLARRIAEQEPLRGWVARELAPGPDASTDDELLDYIHKTHNTVYHPAGTARMGAADNPMAVLDPQLRVKGVSGLRVVDASAMPKLPAVNPNITVMTMAERCADLMRGA</sequence>
<comment type="cofactor">
    <cofactor evidence="2">
        <name>FAD</name>
        <dbReference type="ChEBI" id="CHEBI:57692"/>
    </cofactor>
</comment>
<gene>
    <name evidence="4" type="ORF">VV02_21505</name>
</gene>
<dbReference type="PIRSF" id="PIRSF000137">
    <property type="entry name" value="Alcohol_oxidase"/>
    <property type="match status" value="1"/>
</dbReference>
<evidence type="ECO:0000313" key="5">
    <source>
        <dbReference type="Proteomes" id="UP000066480"/>
    </source>
</evidence>
<dbReference type="RefSeq" id="WP_052594903.1">
    <property type="nucleotide sequence ID" value="NZ_CP011112.1"/>
</dbReference>
<dbReference type="STRING" id="571913.VV02_21505"/>
<dbReference type="Pfam" id="PF00732">
    <property type="entry name" value="GMC_oxred_N"/>
    <property type="match status" value="1"/>
</dbReference>
<dbReference type="Pfam" id="PF05199">
    <property type="entry name" value="GMC_oxred_C"/>
    <property type="match status" value="1"/>
</dbReference>
<keyword evidence="5" id="KW-1185">Reference proteome</keyword>
<dbReference type="SUPFAM" id="SSF51905">
    <property type="entry name" value="FAD/NAD(P)-binding domain"/>
    <property type="match status" value="1"/>
</dbReference>
<dbReference type="AlphaFoldDB" id="A0A0K1JM89"/>
<dbReference type="PANTHER" id="PTHR11552:SF152">
    <property type="entry name" value="OXIDASE (CODA), PUTATIVE (AFU_ORTHOLOGUE AFUA_8G04090)-RELATED"/>
    <property type="match status" value="1"/>
</dbReference>
<dbReference type="KEGG" id="lmoi:VV02_21505"/>
<evidence type="ECO:0000259" key="3">
    <source>
        <dbReference type="PROSITE" id="PS00624"/>
    </source>
</evidence>